<dbReference type="Gene3D" id="3.40.50.720">
    <property type="entry name" value="NAD(P)-binding Rossmann-like Domain"/>
    <property type="match status" value="1"/>
</dbReference>
<dbReference type="Proteomes" id="UP000199628">
    <property type="component" value="Unassembled WGS sequence"/>
</dbReference>
<dbReference type="InterPro" id="IPR036291">
    <property type="entry name" value="NAD(P)-bd_dom_sf"/>
</dbReference>
<dbReference type="AlphaFoldDB" id="A0A1G6VM35"/>
<proteinExistence type="inferred from homology"/>
<keyword evidence="5" id="KW-1185">Reference proteome</keyword>
<evidence type="ECO:0000313" key="5">
    <source>
        <dbReference type="Proteomes" id="UP000199628"/>
    </source>
</evidence>
<name>A0A1G6VM35_9RHOB</name>
<reference evidence="5" key="1">
    <citation type="submission" date="2016-10" db="EMBL/GenBank/DDBJ databases">
        <authorList>
            <person name="Varghese N."/>
            <person name="Submissions S."/>
        </authorList>
    </citation>
    <scope>NUCLEOTIDE SEQUENCE [LARGE SCALE GENOMIC DNA]</scope>
    <source>
        <strain evidence="5">CGMCC 1.9108</strain>
    </source>
</reference>
<comment type="pathway">
    <text evidence="1">Bacterial outer membrane biogenesis; LPS O-antigen biosynthesis.</text>
</comment>
<feature type="domain" description="NAD-dependent epimerase/dehydratase" evidence="3">
    <location>
        <begin position="3"/>
        <end position="238"/>
    </location>
</feature>
<sequence>MTVLVTGASGFVGGWLVRRLADAGLRVVAQMRRPASEHFRQLGLADRPDVSTLIDASMPKVLRETRPDVMFHLGGLSQVVELLAAPETAYEGNARAGWQLLEAMRQMEDPPRTVVASSDAIYGETGDIAATEEDLPAALGPYEVSKLMLDYAARSYGQMFSLPVVVARLGNVYGPGDANGARIVPSVIRAVREGRAPQLRGGGRAVRSLLHVDDCVDALLMLATHAGDPAIRGQAFNVSGGPPMTTLEIARKTLDAFGKEKVVPEIIDGAPGETSVKYSSSEKLRLALGWSPKVPFEDGIRTVVDSYQDGTA</sequence>
<gene>
    <name evidence="4" type="ORF">SAMN04488239_10882</name>
</gene>
<dbReference type="PANTHER" id="PTHR43000">
    <property type="entry name" value="DTDP-D-GLUCOSE 4,6-DEHYDRATASE-RELATED"/>
    <property type="match status" value="1"/>
</dbReference>
<dbReference type="Pfam" id="PF01370">
    <property type="entry name" value="Epimerase"/>
    <property type="match status" value="1"/>
</dbReference>
<protein>
    <submittedName>
        <fullName evidence="4">CDP-glucose 4,6-dehydratase</fullName>
    </submittedName>
</protein>
<dbReference type="RefSeq" id="WP_093031961.1">
    <property type="nucleotide sequence ID" value="NZ_FMZV01000008.1"/>
</dbReference>
<evidence type="ECO:0000313" key="4">
    <source>
        <dbReference type="EMBL" id="SDD53906.1"/>
    </source>
</evidence>
<dbReference type="EMBL" id="FMZV01000008">
    <property type="protein sequence ID" value="SDD53906.1"/>
    <property type="molecule type" value="Genomic_DNA"/>
</dbReference>
<evidence type="ECO:0000256" key="1">
    <source>
        <dbReference type="ARBA" id="ARBA00005125"/>
    </source>
</evidence>
<evidence type="ECO:0000256" key="2">
    <source>
        <dbReference type="ARBA" id="ARBA00007637"/>
    </source>
</evidence>
<organism evidence="4 5">
    <name type="scientific">Ruegeria marina</name>
    <dbReference type="NCBI Taxonomy" id="639004"/>
    <lineage>
        <taxon>Bacteria</taxon>
        <taxon>Pseudomonadati</taxon>
        <taxon>Pseudomonadota</taxon>
        <taxon>Alphaproteobacteria</taxon>
        <taxon>Rhodobacterales</taxon>
        <taxon>Roseobacteraceae</taxon>
        <taxon>Ruegeria</taxon>
    </lineage>
</organism>
<dbReference type="InterPro" id="IPR001509">
    <property type="entry name" value="Epimerase_deHydtase"/>
</dbReference>
<comment type="similarity">
    <text evidence="2">Belongs to the NAD(P)-dependent epimerase/dehydratase family.</text>
</comment>
<dbReference type="STRING" id="639004.SAMN04488239_10882"/>
<dbReference type="SUPFAM" id="SSF51735">
    <property type="entry name" value="NAD(P)-binding Rossmann-fold domains"/>
    <property type="match status" value="1"/>
</dbReference>
<evidence type="ECO:0000259" key="3">
    <source>
        <dbReference type="Pfam" id="PF01370"/>
    </source>
</evidence>
<accession>A0A1G6VM35</accession>
<dbReference type="OrthoDB" id="9801785at2"/>